<dbReference type="EMBL" id="BSXN01000347">
    <property type="protein sequence ID" value="GME68183.1"/>
    <property type="molecule type" value="Genomic_DNA"/>
</dbReference>
<name>A0A9W6SVY4_CANBO</name>
<organism evidence="2 3">
    <name type="scientific">Candida boidinii</name>
    <name type="common">Yeast</name>
    <dbReference type="NCBI Taxonomy" id="5477"/>
    <lineage>
        <taxon>Eukaryota</taxon>
        <taxon>Fungi</taxon>
        <taxon>Dikarya</taxon>
        <taxon>Ascomycota</taxon>
        <taxon>Saccharomycotina</taxon>
        <taxon>Pichiomycetes</taxon>
        <taxon>Pichiales</taxon>
        <taxon>Pichiaceae</taxon>
        <taxon>Ogataea</taxon>
        <taxon>Ogataea/Candida clade</taxon>
    </lineage>
</organism>
<feature type="region of interest" description="Disordered" evidence="1">
    <location>
        <begin position="323"/>
        <end position="342"/>
    </location>
</feature>
<reference evidence="2" key="1">
    <citation type="submission" date="2023-04" db="EMBL/GenBank/DDBJ databases">
        <title>Candida boidinii NBRC 10035.</title>
        <authorList>
            <person name="Ichikawa N."/>
            <person name="Sato H."/>
            <person name="Tonouchi N."/>
        </authorList>
    </citation>
    <scope>NUCLEOTIDE SEQUENCE</scope>
    <source>
        <strain evidence="2">NBRC 10035</strain>
    </source>
</reference>
<accession>A0A9W6SVY4</accession>
<proteinExistence type="predicted"/>
<protein>
    <submittedName>
        <fullName evidence="2">Unnamed protein product</fullName>
    </submittedName>
</protein>
<comment type="caution">
    <text evidence="2">The sequence shown here is derived from an EMBL/GenBank/DDBJ whole genome shotgun (WGS) entry which is preliminary data.</text>
</comment>
<evidence type="ECO:0000313" key="2">
    <source>
        <dbReference type="EMBL" id="GME68183.1"/>
    </source>
</evidence>
<feature type="compositionally biased region" description="Acidic residues" evidence="1">
    <location>
        <begin position="330"/>
        <end position="342"/>
    </location>
</feature>
<evidence type="ECO:0000313" key="3">
    <source>
        <dbReference type="Proteomes" id="UP001165120"/>
    </source>
</evidence>
<sequence>MFLRQQVPKNLKSLTRTNCLLFHTSSKALSFYAIKDQVDEFAYYHEVNKKLKPLVYRSKNAETLTSLNLVDAKGRTIEPRKYPGFPSKDKFVTFIDNLLVADELRSLESTFKDLDRLVPDYLVPSLVNAYLYKSAEFGEFYKGLDFVYSLRNYIKNFSSRNVDCISLIRYIQISKQEISDLKFIESKLSFPNKLNKKGISDLTKLIQLSLINKIYSNNSNFELNKINSELMESLKTFEGIKVKDEKLELTEPLKNYKRWSHAILITEAFKDSVNSLPSEEQKQYTELLDKIQPFAKHTAELQKAANIEESLFKKLYAKTPFEKKEPVVEASEEPAADAAEEK</sequence>
<gene>
    <name evidence="2" type="ORF">Cboi02_000145900</name>
</gene>
<evidence type="ECO:0000256" key="1">
    <source>
        <dbReference type="SAM" id="MobiDB-lite"/>
    </source>
</evidence>
<dbReference type="AlphaFoldDB" id="A0A9W6SVY4"/>
<dbReference type="Proteomes" id="UP001165120">
    <property type="component" value="Unassembled WGS sequence"/>
</dbReference>
<keyword evidence="3" id="KW-1185">Reference proteome</keyword>